<dbReference type="Proteomes" id="UP000019249">
    <property type="component" value="Unassembled WGS sequence"/>
</dbReference>
<sequence length="501" mass="58464">MRLDLDILDTNVELEWSILNLLRKEDRWFSTEELARRLNKTSSLILKAIASLRDNLEEFNSNQMMLHISKGKGVYLEIKCSDIDIGLFLIFLISNTSTYKLFYSIVTENFVSAKKFAFENFLSETTVRRHINKLKEAIAPYELTLNRSTAILTGKETQVRLFLNAAFWRLFAGKVWPFSNIDEHHLQIITKKIAADAALELNDVQERQIMYFLAIGTIRRRNNHYITPDESWQELLDENHSFHTFKEQIKAHTPITRRFPGEMAFLFFITIIQSETTQITPLLLSNFRHNRSKNTTLYEATELFMNRFEDKFVPVPRRQKRQFMLTAFSEHLFAHLSHNFSTSISGNEFAPYTRHQLPVLKEMLHQFIDELYQETGNPIFLKKSFLAPRYSLLLSLVAPLHTFEKRIKVRLETDLSAIANKSVMNQVKEYFTNDYNIAFIDSESNENPDVILTNIPSQTSIDAKIVSIHRILAPRDFKLIQNTLDQITSAKQDEQKLHKSS</sequence>
<dbReference type="Pfam" id="PF05043">
    <property type="entry name" value="Mga"/>
    <property type="match status" value="1"/>
</dbReference>
<organism evidence="4 5">
    <name type="scientific">Listeria floridensis FSL S10-1187</name>
    <dbReference type="NCBI Taxonomy" id="1265817"/>
    <lineage>
        <taxon>Bacteria</taxon>
        <taxon>Bacillati</taxon>
        <taxon>Bacillota</taxon>
        <taxon>Bacilli</taxon>
        <taxon>Bacillales</taxon>
        <taxon>Listeriaceae</taxon>
        <taxon>Listeria</taxon>
    </lineage>
</organism>
<gene>
    <name evidence="4" type="ORF">MFLO_01260</name>
</gene>
<dbReference type="Gene3D" id="1.10.10.10">
    <property type="entry name" value="Winged helix-like DNA-binding domain superfamily/Winged helix DNA-binding domain"/>
    <property type="match status" value="1"/>
</dbReference>
<dbReference type="RefSeq" id="WP_051993388.1">
    <property type="nucleotide sequence ID" value="NZ_AODF01000001.1"/>
</dbReference>
<keyword evidence="5" id="KW-1185">Reference proteome</keyword>
<protein>
    <submittedName>
        <fullName evidence="4">Mga helix-turn-helix domain-containing protein</fullName>
    </submittedName>
</protein>
<evidence type="ECO:0000313" key="5">
    <source>
        <dbReference type="Proteomes" id="UP000019249"/>
    </source>
</evidence>
<evidence type="ECO:0000256" key="1">
    <source>
        <dbReference type="ARBA" id="ARBA00023015"/>
    </source>
</evidence>
<comment type="caution">
    <text evidence="4">The sequence shown here is derived from an EMBL/GenBank/DDBJ whole genome shotgun (WGS) entry which is preliminary data.</text>
</comment>
<feature type="domain" description="Mga helix-turn-helix" evidence="3">
    <location>
        <begin position="92"/>
        <end position="164"/>
    </location>
</feature>
<evidence type="ECO:0000313" key="4">
    <source>
        <dbReference type="EMBL" id="EUJ33814.1"/>
    </source>
</evidence>
<reference evidence="4 5" key="1">
    <citation type="journal article" date="2014" name="Int. J. Syst. Evol. Microbiol.">
        <title>Listeria floridensis sp. nov., Listeria aquatica sp. nov., Listeria cornellensis sp. nov., Listeria riparia sp. nov. and Listeria grandensis sp. nov., from agricultural and natural environments.</title>
        <authorList>
            <person name="den Bakker H.C."/>
            <person name="Warchocki S."/>
            <person name="Wright E.M."/>
            <person name="Allred A.F."/>
            <person name="Ahlstrom C."/>
            <person name="Manuel C.S."/>
            <person name="Stasiewicz M.J."/>
            <person name="Burrell A."/>
            <person name="Roof S."/>
            <person name="Strawn L."/>
            <person name="Fortes E.D."/>
            <person name="Nightingale K.K."/>
            <person name="Kephart D."/>
            <person name="Wiedmann M."/>
        </authorList>
    </citation>
    <scope>NUCLEOTIDE SEQUENCE [LARGE SCALE GENOMIC DNA]</scope>
    <source>
        <strain evidence="4 5">FSL S10-1187</strain>
    </source>
</reference>
<keyword evidence="1" id="KW-0805">Transcription regulation</keyword>
<dbReference type="PANTHER" id="PTHR30185">
    <property type="entry name" value="CRYPTIC BETA-GLUCOSIDE BGL OPERON ANTITERMINATOR"/>
    <property type="match status" value="1"/>
</dbReference>
<dbReference type="InterPro" id="IPR050661">
    <property type="entry name" value="BglG_antiterminators"/>
</dbReference>
<accession>A0ABP3B1Q2</accession>
<proteinExistence type="predicted"/>
<evidence type="ECO:0000259" key="3">
    <source>
        <dbReference type="Pfam" id="PF05043"/>
    </source>
</evidence>
<keyword evidence="2" id="KW-0804">Transcription</keyword>
<dbReference type="PANTHER" id="PTHR30185:SF13">
    <property type="entry name" value="LICABCH OPERON REGULATOR-RELATED"/>
    <property type="match status" value="1"/>
</dbReference>
<dbReference type="EMBL" id="AODF01000001">
    <property type="protein sequence ID" value="EUJ33814.1"/>
    <property type="molecule type" value="Genomic_DNA"/>
</dbReference>
<dbReference type="InterPro" id="IPR036388">
    <property type="entry name" value="WH-like_DNA-bd_sf"/>
</dbReference>
<evidence type="ECO:0000256" key="2">
    <source>
        <dbReference type="ARBA" id="ARBA00023163"/>
    </source>
</evidence>
<dbReference type="InterPro" id="IPR007737">
    <property type="entry name" value="Mga_HTH"/>
</dbReference>
<name>A0ABP3B1Q2_9LIST</name>